<keyword evidence="1 2" id="KW-0732">Signal</keyword>
<dbReference type="Proteomes" id="UP000662703">
    <property type="component" value="Unassembled WGS sequence"/>
</dbReference>
<accession>A0ABS0AP14</accession>
<keyword evidence="5" id="KW-1185">Reference proteome</keyword>
<evidence type="ECO:0000313" key="4">
    <source>
        <dbReference type="EMBL" id="MBF5055357.1"/>
    </source>
</evidence>
<dbReference type="SUPFAM" id="SSF56925">
    <property type="entry name" value="OMPA-like"/>
    <property type="match status" value="1"/>
</dbReference>
<comment type="caution">
    <text evidence="4">The sequence shown here is derived from an EMBL/GenBank/DDBJ whole genome shotgun (WGS) entry which is preliminary data.</text>
</comment>
<feature type="signal peptide" evidence="2">
    <location>
        <begin position="1"/>
        <end position="23"/>
    </location>
</feature>
<reference evidence="4 5" key="1">
    <citation type="submission" date="2012-09" db="EMBL/GenBank/DDBJ databases">
        <title>Genome Sequence of alkane-degrading Bacterium Alcanivorax sp. 521-1.</title>
        <authorList>
            <person name="Lai Q."/>
            <person name="Shao Z."/>
        </authorList>
    </citation>
    <scope>NUCLEOTIDE SEQUENCE [LARGE SCALE GENOMIC DNA]</scope>
    <source>
        <strain evidence="4 5">521-1</strain>
    </source>
</reference>
<dbReference type="InterPro" id="IPR011250">
    <property type="entry name" value="OMP/PagP_B-barrel"/>
</dbReference>
<dbReference type="RefSeq" id="WP_194864164.1">
    <property type="nucleotide sequence ID" value="NZ_ARXX01000006.1"/>
</dbReference>
<evidence type="ECO:0000259" key="3">
    <source>
        <dbReference type="Pfam" id="PF13505"/>
    </source>
</evidence>
<dbReference type="Pfam" id="PF13505">
    <property type="entry name" value="OMP_b-brl"/>
    <property type="match status" value="1"/>
</dbReference>
<dbReference type="Gene3D" id="2.40.160.20">
    <property type="match status" value="1"/>
</dbReference>
<feature type="chain" id="PRO_5045401176" description="Outer membrane protein beta-barrel domain-containing protein" evidence="2">
    <location>
        <begin position="24"/>
        <end position="185"/>
    </location>
</feature>
<evidence type="ECO:0000313" key="5">
    <source>
        <dbReference type="Proteomes" id="UP000662703"/>
    </source>
</evidence>
<feature type="domain" description="Outer membrane protein beta-barrel" evidence="3">
    <location>
        <begin position="19"/>
        <end position="185"/>
    </location>
</feature>
<evidence type="ECO:0000256" key="2">
    <source>
        <dbReference type="SAM" id="SignalP"/>
    </source>
</evidence>
<proteinExistence type="predicted"/>
<evidence type="ECO:0000256" key="1">
    <source>
        <dbReference type="ARBA" id="ARBA00022729"/>
    </source>
</evidence>
<protein>
    <recommendedName>
        <fullName evidence="3">Outer membrane protein beta-barrel domain-containing protein</fullName>
    </recommendedName>
</protein>
<dbReference type="EMBL" id="ARXX01000006">
    <property type="protein sequence ID" value="MBF5055357.1"/>
    <property type="molecule type" value="Genomic_DNA"/>
</dbReference>
<dbReference type="InterPro" id="IPR027385">
    <property type="entry name" value="Beta-barrel_OMP"/>
</dbReference>
<organism evidence="4 5">
    <name type="scientific">Alloalcanivorax profundimaris</name>
    <dbReference type="NCBI Taxonomy" id="2735259"/>
    <lineage>
        <taxon>Bacteria</taxon>
        <taxon>Pseudomonadati</taxon>
        <taxon>Pseudomonadota</taxon>
        <taxon>Gammaproteobacteria</taxon>
        <taxon>Oceanospirillales</taxon>
        <taxon>Alcanivoracaceae</taxon>
        <taxon>Alloalcanivorax</taxon>
    </lineage>
</organism>
<gene>
    <name evidence="4" type="ORF">Y5W_00651</name>
</gene>
<sequence length="185" mass="20707">MKMRIAALVVPWIGLGLISSAIADEPSPAYLSLGYGHHEQDDRFFGDDRFETGELIGKLGGRVNNWFGVEMRAGTTINKNEDDLRGLPGVKGEYAIEYFYGLYAKLGWANRTAFTPYLLGGYTEGKEKLDTDLGEEDQKFYDSSYGAGVDMDVNERVGLNVEYMFYYDKGNVTLKGPAASVYWKF</sequence>
<name>A0ABS0AP14_9GAMM</name>